<dbReference type="GO" id="GO:0046961">
    <property type="term" value="F:proton-transporting ATPase activity, rotational mechanism"/>
    <property type="evidence" value="ECO:0007669"/>
    <property type="project" value="TreeGrafter"/>
</dbReference>
<gene>
    <name evidence="12" type="primary">atpF</name>
    <name evidence="15" type="ORF">SAMN02910280_1579</name>
</gene>
<accession>A0A1K1N0X5</accession>
<sequence>MIKFEFWYIVETVINVLILFILLRIFLFKPINKMKADRTRTIQDNLDSAEKAKAEAEELRQQYEDSISEAKEKANQIIMKAHEDAESERTAIIRKSQEEAEKIVADADKTIENERKRVLRQAQSEIADLAIEAASKIIGENVDDEKNRKLVDKFLSDEEGKK</sequence>
<keyword evidence="2 12" id="KW-0813">Transport</keyword>
<dbReference type="RefSeq" id="WP_072299899.1">
    <property type="nucleotide sequence ID" value="NZ_CAMIZA010000001.1"/>
</dbReference>
<evidence type="ECO:0000256" key="9">
    <source>
        <dbReference type="ARBA" id="ARBA00023310"/>
    </source>
</evidence>
<name>A0A1K1N0X5_RUMFL</name>
<evidence type="ECO:0000256" key="1">
    <source>
        <dbReference type="ARBA" id="ARBA00005513"/>
    </source>
</evidence>
<keyword evidence="14" id="KW-0175">Coiled coil</keyword>
<evidence type="ECO:0000256" key="12">
    <source>
        <dbReference type="HAMAP-Rule" id="MF_01398"/>
    </source>
</evidence>
<keyword evidence="12" id="KW-1003">Cell membrane</keyword>
<comment type="similarity">
    <text evidence="1 12 13">Belongs to the ATPase B chain family.</text>
</comment>
<evidence type="ECO:0000256" key="13">
    <source>
        <dbReference type="RuleBase" id="RU003848"/>
    </source>
</evidence>
<keyword evidence="9 12" id="KW-0066">ATP synthesis</keyword>
<reference evidence="15 16" key="1">
    <citation type="submission" date="2016-11" db="EMBL/GenBank/DDBJ databases">
        <authorList>
            <person name="Jaros S."/>
            <person name="Januszkiewicz K."/>
            <person name="Wedrychowicz H."/>
        </authorList>
    </citation>
    <scope>NUCLEOTIDE SEQUENCE [LARGE SCALE GENOMIC DNA]</scope>
    <source>
        <strain evidence="15 16">YL228</strain>
    </source>
</reference>
<dbReference type="EMBL" id="FPIP01000003">
    <property type="protein sequence ID" value="SFW28909.1"/>
    <property type="molecule type" value="Genomic_DNA"/>
</dbReference>
<dbReference type="PANTHER" id="PTHR33445">
    <property type="entry name" value="ATP SYNTHASE SUBUNIT B', CHLOROPLASTIC"/>
    <property type="match status" value="1"/>
</dbReference>
<organism evidence="15 16">
    <name type="scientific">Ruminococcus flavefaciens</name>
    <dbReference type="NCBI Taxonomy" id="1265"/>
    <lineage>
        <taxon>Bacteria</taxon>
        <taxon>Bacillati</taxon>
        <taxon>Bacillota</taxon>
        <taxon>Clostridia</taxon>
        <taxon>Eubacteriales</taxon>
        <taxon>Oscillospiraceae</taxon>
        <taxon>Ruminococcus</taxon>
    </lineage>
</organism>
<keyword evidence="6 12" id="KW-1133">Transmembrane helix</keyword>
<dbReference type="NCBIfam" id="TIGR01144">
    <property type="entry name" value="ATP_synt_b"/>
    <property type="match status" value="1"/>
</dbReference>
<keyword evidence="3 12" id="KW-0138">CF(0)</keyword>
<dbReference type="HAMAP" id="MF_01398">
    <property type="entry name" value="ATP_synth_b_bprime"/>
    <property type="match status" value="1"/>
</dbReference>
<evidence type="ECO:0000256" key="14">
    <source>
        <dbReference type="SAM" id="Coils"/>
    </source>
</evidence>
<evidence type="ECO:0000256" key="4">
    <source>
        <dbReference type="ARBA" id="ARBA00022692"/>
    </source>
</evidence>
<dbReference type="InterPro" id="IPR005864">
    <property type="entry name" value="ATP_synth_F0_bsu_bac"/>
</dbReference>
<evidence type="ECO:0000313" key="16">
    <source>
        <dbReference type="Proteomes" id="UP000183461"/>
    </source>
</evidence>
<keyword evidence="8 12" id="KW-0472">Membrane</keyword>
<dbReference type="GO" id="GO:0045259">
    <property type="term" value="C:proton-transporting ATP synthase complex"/>
    <property type="evidence" value="ECO:0007669"/>
    <property type="project" value="UniProtKB-KW"/>
</dbReference>
<evidence type="ECO:0000256" key="7">
    <source>
        <dbReference type="ARBA" id="ARBA00023065"/>
    </source>
</evidence>
<dbReference type="Gene3D" id="6.10.250.1580">
    <property type="match status" value="1"/>
</dbReference>
<feature type="transmembrane region" description="Helical" evidence="12">
    <location>
        <begin position="6"/>
        <end position="28"/>
    </location>
</feature>
<dbReference type="GO" id="GO:0005886">
    <property type="term" value="C:plasma membrane"/>
    <property type="evidence" value="ECO:0007669"/>
    <property type="project" value="UniProtKB-SubCell"/>
</dbReference>
<protein>
    <recommendedName>
        <fullName evidence="12">ATP synthase subunit b</fullName>
    </recommendedName>
    <alternativeName>
        <fullName evidence="12">ATP synthase F(0) sector subunit b</fullName>
    </alternativeName>
    <alternativeName>
        <fullName evidence="12">ATPase subunit I</fullName>
    </alternativeName>
    <alternativeName>
        <fullName evidence="12">F-type ATPase subunit b</fullName>
        <shortName evidence="12">F-ATPase subunit b</shortName>
    </alternativeName>
</protein>
<dbReference type="InterPro" id="IPR002146">
    <property type="entry name" value="ATP_synth_b/b'su_bac/chlpt"/>
</dbReference>
<keyword evidence="5 12" id="KW-0375">Hydrogen ion transport</keyword>
<dbReference type="GO" id="GO:0012505">
    <property type="term" value="C:endomembrane system"/>
    <property type="evidence" value="ECO:0007669"/>
    <property type="project" value="UniProtKB-SubCell"/>
</dbReference>
<comment type="subcellular location">
    <subcellularLocation>
        <location evidence="12">Cell membrane</location>
        <topology evidence="12">Single-pass membrane protein</topology>
    </subcellularLocation>
    <subcellularLocation>
        <location evidence="11">Endomembrane system</location>
        <topology evidence="11">Single-pass membrane protein</topology>
    </subcellularLocation>
</comment>
<comment type="function">
    <text evidence="12">Component of the F(0) channel, it forms part of the peripheral stalk, linking F(1) to F(0).</text>
</comment>
<keyword evidence="4 12" id="KW-0812">Transmembrane</keyword>
<comment type="subunit">
    <text evidence="12">F-type ATPases have 2 components, F(1) - the catalytic core - and F(0) - the membrane proton channel. F(1) has five subunits: alpha(3), beta(3), gamma(1), delta(1), epsilon(1). F(0) has three main subunits: a(1), b(2) and c(10-14). The alpha and beta chains form an alternating ring which encloses part of the gamma chain. F(1) is attached to F(0) by a central stalk formed by the gamma and epsilon chains, while a peripheral stalk is formed by the delta and b chains.</text>
</comment>
<evidence type="ECO:0000256" key="6">
    <source>
        <dbReference type="ARBA" id="ARBA00022989"/>
    </source>
</evidence>
<proteinExistence type="inferred from homology"/>
<evidence type="ECO:0000256" key="10">
    <source>
        <dbReference type="ARBA" id="ARBA00025198"/>
    </source>
</evidence>
<dbReference type="Proteomes" id="UP000183461">
    <property type="component" value="Unassembled WGS sequence"/>
</dbReference>
<dbReference type="CDD" id="cd06503">
    <property type="entry name" value="ATP-synt_Fo_b"/>
    <property type="match status" value="1"/>
</dbReference>
<comment type="function">
    <text evidence="10 12">F(1)F(0) ATP synthase produces ATP from ADP in the presence of a proton or sodium gradient. F-type ATPases consist of two structural domains, F(1) containing the extramembraneous catalytic core and F(0) containing the membrane proton channel, linked together by a central stalk and a peripheral stalk. During catalysis, ATP synthesis in the catalytic domain of F(1) is coupled via a rotary mechanism of the central stalk subunits to proton translocation.</text>
</comment>
<evidence type="ECO:0000313" key="15">
    <source>
        <dbReference type="EMBL" id="SFW28909.1"/>
    </source>
</evidence>
<evidence type="ECO:0000256" key="11">
    <source>
        <dbReference type="ARBA" id="ARBA00037847"/>
    </source>
</evidence>
<evidence type="ECO:0000256" key="3">
    <source>
        <dbReference type="ARBA" id="ARBA00022547"/>
    </source>
</evidence>
<keyword evidence="7 12" id="KW-0406">Ion transport</keyword>
<evidence type="ECO:0000256" key="5">
    <source>
        <dbReference type="ARBA" id="ARBA00022781"/>
    </source>
</evidence>
<evidence type="ECO:0000256" key="8">
    <source>
        <dbReference type="ARBA" id="ARBA00023136"/>
    </source>
</evidence>
<feature type="coiled-coil region" evidence="14">
    <location>
        <begin position="39"/>
        <end position="117"/>
    </location>
</feature>
<dbReference type="Pfam" id="PF00430">
    <property type="entry name" value="ATP-synt_B"/>
    <property type="match status" value="1"/>
</dbReference>
<evidence type="ECO:0000256" key="2">
    <source>
        <dbReference type="ARBA" id="ARBA00022448"/>
    </source>
</evidence>
<dbReference type="InterPro" id="IPR050059">
    <property type="entry name" value="ATP_synthase_B_chain"/>
</dbReference>
<dbReference type="PANTHER" id="PTHR33445:SF2">
    <property type="entry name" value="ATP SYNTHASE SUBUNIT B', CHLOROPLASTIC"/>
    <property type="match status" value="1"/>
</dbReference>
<dbReference type="GO" id="GO:0046933">
    <property type="term" value="F:proton-transporting ATP synthase activity, rotational mechanism"/>
    <property type="evidence" value="ECO:0007669"/>
    <property type="project" value="UniProtKB-UniRule"/>
</dbReference>
<dbReference type="AlphaFoldDB" id="A0A1K1N0X5"/>